<dbReference type="Pfam" id="PF13177">
    <property type="entry name" value="DNA_pol3_delta2"/>
    <property type="match status" value="1"/>
</dbReference>
<dbReference type="EMBL" id="MGJP01000050">
    <property type="protein sequence ID" value="OGN08914.1"/>
    <property type="molecule type" value="Genomic_DNA"/>
</dbReference>
<proteinExistence type="predicted"/>
<dbReference type="AlphaFoldDB" id="A0A1F8F6Y3"/>
<dbReference type="Gene3D" id="3.40.50.300">
    <property type="entry name" value="P-loop containing nucleotide triphosphate hydrolases"/>
    <property type="match status" value="1"/>
</dbReference>
<reference evidence="1 2" key="1">
    <citation type="journal article" date="2016" name="Nat. Commun.">
        <title>Thousands of microbial genomes shed light on interconnected biogeochemical processes in an aquifer system.</title>
        <authorList>
            <person name="Anantharaman K."/>
            <person name="Brown C.T."/>
            <person name="Hug L.A."/>
            <person name="Sharon I."/>
            <person name="Castelle C.J."/>
            <person name="Probst A.J."/>
            <person name="Thomas B.C."/>
            <person name="Singh A."/>
            <person name="Wilkins M.J."/>
            <person name="Karaoz U."/>
            <person name="Brodie E.L."/>
            <person name="Williams K.H."/>
            <person name="Hubbard S.S."/>
            <person name="Banfield J.F."/>
        </authorList>
    </citation>
    <scope>NUCLEOTIDE SEQUENCE [LARGE SCALE GENOMIC DNA]</scope>
</reference>
<gene>
    <name evidence="1" type="ORF">A3J46_02540</name>
</gene>
<dbReference type="PANTHER" id="PTHR11669:SF8">
    <property type="entry name" value="DNA POLYMERASE III SUBUNIT DELTA"/>
    <property type="match status" value="1"/>
</dbReference>
<evidence type="ECO:0000313" key="2">
    <source>
        <dbReference type="Proteomes" id="UP000177167"/>
    </source>
</evidence>
<protein>
    <recommendedName>
        <fullName evidence="3">DNA polymerase III subunit delta</fullName>
    </recommendedName>
</protein>
<dbReference type="PANTHER" id="PTHR11669">
    <property type="entry name" value="REPLICATION FACTOR C / DNA POLYMERASE III GAMMA-TAU SUBUNIT"/>
    <property type="match status" value="1"/>
</dbReference>
<dbReference type="GO" id="GO:0006261">
    <property type="term" value="P:DNA-templated DNA replication"/>
    <property type="evidence" value="ECO:0007669"/>
    <property type="project" value="TreeGrafter"/>
</dbReference>
<evidence type="ECO:0008006" key="3">
    <source>
        <dbReference type="Google" id="ProtNLM"/>
    </source>
</evidence>
<sequence length="241" mass="28080">MNCFEKQKKYFENILHDNLLGHAYLFVGQDLKGKRLFAEDICMLLTGKNFDNNPDLRLIQPDTEKDIYKIYIEDIRDLKYFMSFKPYSSKYKLAVIDNADAMTIEAANSLLKILEEPPAKSVFFILSSKPRLLPKTVLSRCETVVFPPKPEIQTEEMNKALTELRKVAKQGMAERIKYAKKLHEKDDYAALVNLWLRSLRLQLSNKPTSAPILRRLLHLSYVISQPQYNHRLALENFLIQL</sequence>
<accession>A0A1F8F6Y3</accession>
<name>A0A1F8F6Y3_9BACT</name>
<dbReference type="Proteomes" id="UP000177167">
    <property type="component" value="Unassembled WGS sequence"/>
</dbReference>
<organism evidence="1 2">
    <name type="scientific">Candidatus Yanofskybacteria bacterium RIFCSPHIGHO2_02_FULL_41_11</name>
    <dbReference type="NCBI Taxonomy" id="1802675"/>
    <lineage>
        <taxon>Bacteria</taxon>
        <taxon>Candidatus Yanofskyibacteriota</taxon>
    </lineage>
</organism>
<evidence type="ECO:0000313" key="1">
    <source>
        <dbReference type="EMBL" id="OGN08914.1"/>
    </source>
</evidence>
<dbReference type="InterPro" id="IPR027417">
    <property type="entry name" value="P-loop_NTPase"/>
</dbReference>
<dbReference type="SUPFAM" id="SSF52540">
    <property type="entry name" value="P-loop containing nucleoside triphosphate hydrolases"/>
    <property type="match status" value="1"/>
</dbReference>
<dbReference type="InterPro" id="IPR050238">
    <property type="entry name" value="DNA_Rep/Repair_Clamp_Loader"/>
</dbReference>
<comment type="caution">
    <text evidence="1">The sequence shown here is derived from an EMBL/GenBank/DDBJ whole genome shotgun (WGS) entry which is preliminary data.</text>
</comment>